<feature type="transmembrane region" description="Helical" evidence="1">
    <location>
        <begin position="127"/>
        <end position="151"/>
    </location>
</feature>
<dbReference type="AlphaFoldDB" id="A0AA42MBM6"/>
<evidence type="ECO:0000256" key="1">
    <source>
        <dbReference type="SAM" id="Phobius"/>
    </source>
</evidence>
<feature type="transmembrane region" description="Helical" evidence="1">
    <location>
        <begin position="38"/>
        <end position="62"/>
    </location>
</feature>
<feature type="transmembrane region" description="Helical" evidence="1">
    <location>
        <begin position="6"/>
        <end position="26"/>
    </location>
</feature>
<keyword evidence="1" id="KW-0472">Membrane</keyword>
<comment type="caution">
    <text evidence="2">The sequence shown here is derived from an EMBL/GenBank/DDBJ whole genome shotgun (WGS) entry which is preliminary data.</text>
</comment>
<evidence type="ECO:0000313" key="2">
    <source>
        <dbReference type="EMBL" id="MDH0827401.1"/>
    </source>
</evidence>
<dbReference type="PANTHER" id="PTHR34989">
    <property type="entry name" value="PROTEIN HDED"/>
    <property type="match status" value="1"/>
</dbReference>
<accession>A0AA42MBM6</accession>
<proteinExistence type="predicted"/>
<dbReference type="InterPro" id="IPR005325">
    <property type="entry name" value="DUF308_memb"/>
</dbReference>
<dbReference type="Pfam" id="PF03729">
    <property type="entry name" value="DUF308"/>
    <property type="match status" value="2"/>
</dbReference>
<dbReference type="EMBL" id="JAOCCL010000038">
    <property type="protein sequence ID" value="MDH0827401.1"/>
    <property type="molecule type" value="Genomic_DNA"/>
</dbReference>
<dbReference type="PANTHER" id="PTHR34989:SF1">
    <property type="entry name" value="PROTEIN HDED"/>
    <property type="match status" value="1"/>
</dbReference>
<gene>
    <name evidence="2" type="ORF">N5C97_13090</name>
</gene>
<dbReference type="Proteomes" id="UP001160116">
    <property type="component" value="Unassembled WGS sequence"/>
</dbReference>
<evidence type="ECO:0000313" key="3">
    <source>
        <dbReference type="Proteomes" id="UP001160116"/>
    </source>
</evidence>
<dbReference type="RefSeq" id="WP_234304669.1">
    <property type="nucleotide sequence ID" value="NZ_CP090180.1"/>
</dbReference>
<dbReference type="GO" id="GO:0005886">
    <property type="term" value="C:plasma membrane"/>
    <property type="evidence" value="ECO:0007669"/>
    <property type="project" value="TreeGrafter"/>
</dbReference>
<keyword evidence="1" id="KW-0812">Transmembrane</keyword>
<reference evidence="2" key="1">
    <citation type="submission" date="2022-09" db="EMBL/GenBank/DDBJ databases">
        <title>Intensive care unit water sources are persistently colonized with multi-drug resistant bacteria and are the site of extensive horizontal gene transfer of antibiotic resistance genes.</title>
        <authorList>
            <person name="Diorio-Toth L."/>
        </authorList>
    </citation>
    <scope>NUCLEOTIDE SEQUENCE</scope>
    <source>
        <strain evidence="2">GD03885</strain>
    </source>
</reference>
<dbReference type="InterPro" id="IPR052712">
    <property type="entry name" value="Acid_resist_chaperone_HdeD"/>
</dbReference>
<sequence>MPAEAVLTLTIVFGAYSFADGVLGLWSGYKNMRQGESWGWLIFSGLLGIATGLIVLVSPFVATLVLTVFLWTMVAFWSITSGVMEIVAAFRLRKEIEGEWLLVLSGVISILLGAAVTWVLFTTPAGSIMALGWLLGVYAAIFGVTMILLALKLRTTRWGRNYSHLKRENGGQARHRTWLPLKKEKQRCASRPFVAE</sequence>
<feature type="transmembrane region" description="Helical" evidence="1">
    <location>
        <begin position="100"/>
        <end position="121"/>
    </location>
</feature>
<keyword evidence="1" id="KW-1133">Transmembrane helix</keyword>
<feature type="transmembrane region" description="Helical" evidence="1">
    <location>
        <begin position="68"/>
        <end position="88"/>
    </location>
</feature>
<organism evidence="2 3">
    <name type="scientific">Acinetobacter johnsonii</name>
    <dbReference type="NCBI Taxonomy" id="40214"/>
    <lineage>
        <taxon>Bacteria</taxon>
        <taxon>Pseudomonadati</taxon>
        <taxon>Pseudomonadota</taxon>
        <taxon>Gammaproteobacteria</taxon>
        <taxon>Moraxellales</taxon>
        <taxon>Moraxellaceae</taxon>
        <taxon>Acinetobacter</taxon>
    </lineage>
</organism>
<protein>
    <submittedName>
        <fullName evidence="2">HdeD family acid-resistance protein</fullName>
    </submittedName>
</protein>
<name>A0AA42MBM6_ACIJO</name>